<reference evidence="7 8" key="1">
    <citation type="submission" date="2019-01" db="EMBL/GenBank/DDBJ databases">
        <title>Genomes sequencing and comparative genomics of infectious freshwater microsporidia, Cucumispora dikerogammari and Thelohania contejeani.</title>
        <authorList>
            <person name="Cormier A."/>
            <person name="Giraud I."/>
            <person name="Wattier R."/>
            <person name="Teixeira M."/>
            <person name="Grandjean F."/>
            <person name="Rigaud T."/>
            <person name="Cordaux R."/>
        </authorList>
    </citation>
    <scope>NUCLEOTIDE SEQUENCE [LARGE SCALE GENOMIC DNA]</scope>
    <source>
        <strain evidence="7">T1</strain>
        <tissue evidence="7">Spores</tissue>
    </source>
</reference>
<keyword evidence="3 5" id="KW-0378">Hydrolase</keyword>
<dbReference type="Pfam" id="PF03029">
    <property type="entry name" value="ATP_bind_1"/>
    <property type="match status" value="2"/>
</dbReference>
<comment type="caution">
    <text evidence="7">The sequence shown here is derived from an EMBL/GenBank/DDBJ whole genome shotgun (WGS) entry which is preliminary data.</text>
</comment>
<sequence length="288" mass="33172">MKNRIFIVVGMAGSGKTSFCQRLYSWLSQEKCEIDHKTGLNRNIFSINLDPAVLNPKMPLNEDIRDEIDYQEVMEKYNLGPNGAIITSLNLYLLKMDELLNRIEANKNEKKNNIQCDNKKELSDEFNKKVTLNENLKEENSAPSYIIIDTPGQIEAFTWASPGYVLIEGLKSLKSYKIEILYVIDSEQTEQHAVFMSNMMYAASIMCRYQVDTTCVFNKSDLAGTDKTLEWIRDYQKFRESLPQEEMYSSMLSSMALHFEEFYNFIPTVGVSAFTGSGKSEFFKLFNK</sequence>
<keyword evidence="2 5" id="KW-0547">Nucleotide-binding</keyword>
<dbReference type="EC" id="3.6.5.-" evidence="5"/>
<evidence type="ECO:0000256" key="1">
    <source>
        <dbReference type="ARBA" id="ARBA00005290"/>
    </source>
</evidence>
<evidence type="ECO:0000313" key="8">
    <source>
        <dbReference type="Proteomes" id="UP001516464"/>
    </source>
</evidence>
<accession>A0ABQ7I140</accession>
<keyword evidence="4 5" id="KW-0342">GTP-binding</keyword>
<dbReference type="Proteomes" id="UP001516464">
    <property type="component" value="Unassembled WGS sequence"/>
</dbReference>
<comment type="subcellular location">
    <subcellularLocation>
        <location evidence="5">Cytoplasm</location>
    </subcellularLocation>
    <subcellularLocation>
        <location evidence="5">Nucleus</location>
    </subcellularLocation>
</comment>
<dbReference type="Gene3D" id="3.40.50.300">
    <property type="entry name" value="P-loop containing nucleotide triphosphate hydrolases"/>
    <property type="match status" value="1"/>
</dbReference>
<keyword evidence="6" id="KW-0175">Coiled coil</keyword>
<dbReference type="EMBL" id="SBIQ01000025">
    <property type="protein sequence ID" value="KAF7684179.1"/>
    <property type="molecule type" value="Genomic_DNA"/>
</dbReference>
<gene>
    <name evidence="7" type="primary">GPN1</name>
    <name evidence="7" type="ORF">TCON_0626</name>
</gene>
<evidence type="ECO:0000256" key="5">
    <source>
        <dbReference type="RuleBase" id="RU365059"/>
    </source>
</evidence>
<comment type="function">
    <text evidence="5">Small GTPase required for proper nuclear import of RNA polymerase II (RNAPII). May act at an RNAP assembly step prior to nuclear import.</text>
</comment>
<evidence type="ECO:0000256" key="4">
    <source>
        <dbReference type="ARBA" id="ARBA00023134"/>
    </source>
</evidence>
<organism evidence="7 8">
    <name type="scientific">Astathelohania contejeani</name>
    <dbReference type="NCBI Taxonomy" id="164912"/>
    <lineage>
        <taxon>Eukaryota</taxon>
        <taxon>Fungi</taxon>
        <taxon>Fungi incertae sedis</taxon>
        <taxon>Microsporidia</taxon>
        <taxon>Astathelohaniidae</taxon>
        <taxon>Astathelohania</taxon>
    </lineage>
</organism>
<protein>
    <recommendedName>
        <fullName evidence="5">GPN-loop GTPase</fullName>
        <ecNumber evidence="5">3.6.5.-</ecNumber>
    </recommendedName>
</protein>
<feature type="coiled-coil region" evidence="6">
    <location>
        <begin position="89"/>
        <end position="139"/>
    </location>
</feature>
<dbReference type="InterPro" id="IPR004130">
    <property type="entry name" value="Gpn"/>
</dbReference>
<evidence type="ECO:0000256" key="6">
    <source>
        <dbReference type="SAM" id="Coils"/>
    </source>
</evidence>
<keyword evidence="8" id="KW-1185">Reference proteome</keyword>
<dbReference type="SUPFAM" id="SSF52540">
    <property type="entry name" value="P-loop containing nucleoside triphosphate hydrolases"/>
    <property type="match status" value="1"/>
</dbReference>
<dbReference type="InterPro" id="IPR027417">
    <property type="entry name" value="P-loop_NTPase"/>
</dbReference>
<name>A0ABQ7I140_9MICR</name>
<evidence type="ECO:0000313" key="7">
    <source>
        <dbReference type="EMBL" id="KAF7684179.1"/>
    </source>
</evidence>
<dbReference type="PANTHER" id="PTHR21231:SF8">
    <property type="entry name" value="GPN-LOOP GTPASE 1"/>
    <property type="match status" value="1"/>
</dbReference>
<proteinExistence type="inferred from homology"/>
<evidence type="ECO:0000256" key="3">
    <source>
        <dbReference type="ARBA" id="ARBA00022801"/>
    </source>
</evidence>
<comment type="subunit">
    <text evidence="5">Binds to RNA polymerase II.</text>
</comment>
<dbReference type="PANTHER" id="PTHR21231">
    <property type="entry name" value="XPA-BINDING PROTEIN 1-RELATED"/>
    <property type="match status" value="1"/>
</dbReference>
<comment type="similarity">
    <text evidence="1 5">Belongs to the GPN-loop GTPase family.</text>
</comment>
<keyword evidence="5" id="KW-0963">Cytoplasm</keyword>
<evidence type="ECO:0000256" key="2">
    <source>
        <dbReference type="ARBA" id="ARBA00022741"/>
    </source>
</evidence>